<proteinExistence type="predicted"/>
<accession>A0A1M4SXJ7</accession>
<dbReference type="SMART" id="SM00554">
    <property type="entry name" value="FAS1"/>
    <property type="match status" value="1"/>
</dbReference>
<evidence type="ECO:0000259" key="2">
    <source>
        <dbReference type="PROSITE" id="PS50213"/>
    </source>
</evidence>
<evidence type="ECO:0000313" key="4">
    <source>
        <dbReference type="Proteomes" id="UP000183987"/>
    </source>
</evidence>
<dbReference type="FunFam" id="2.30.180.10:FF:000014">
    <property type="entry name" value="Stabilin 1"/>
    <property type="match status" value="1"/>
</dbReference>
<feature type="chain" id="PRO_5013155112" evidence="1">
    <location>
        <begin position="23"/>
        <end position="197"/>
    </location>
</feature>
<dbReference type="GO" id="GO:0005615">
    <property type="term" value="C:extracellular space"/>
    <property type="evidence" value="ECO:0007669"/>
    <property type="project" value="TreeGrafter"/>
</dbReference>
<evidence type="ECO:0000256" key="1">
    <source>
        <dbReference type="SAM" id="SignalP"/>
    </source>
</evidence>
<reference evidence="4" key="1">
    <citation type="submission" date="2016-11" db="EMBL/GenBank/DDBJ databases">
        <authorList>
            <person name="Varghese N."/>
            <person name="Submissions S."/>
        </authorList>
    </citation>
    <scope>NUCLEOTIDE SEQUENCE [LARGE SCALE GENOMIC DNA]</scope>
    <source>
        <strain evidence="4">DSM 29326</strain>
    </source>
</reference>
<dbReference type="PANTHER" id="PTHR10900">
    <property type="entry name" value="PERIOSTIN-RELATED"/>
    <property type="match status" value="1"/>
</dbReference>
<dbReference type="EMBL" id="FQUE01000001">
    <property type="protein sequence ID" value="SHE36879.1"/>
    <property type="molecule type" value="Genomic_DNA"/>
</dbReference>
<dbReference type="AlphaFoldDB" id="A0A1M4SXJ7"/>
<feature type="domain" description="FAS1" evidence="2">
    <location>
        <begin position="43"/>
        <end position="193"/>
    </location>
</feature>
<dbReference type="Proteomes" id="UP000183987">
    <property type="component" value="Unassembled WGS sequence"/>
</dbReference>
<protein>
    <submittedName>
        <fullName evidence="3">Uncaracterized surface protein containing fasciclin (FAS1) repeats</fullName>
    </submittedName>
</protein>
<keyword evidence="4" id="KW-1185">Reference proteome</keyword>
<dbReference type="PANTHER" id="PTHR10900:SF77">
    <property type="entry name" value="FI19380P1"/>
    <property type="match status" value="1"/>
</dbReference>
<dbReference type="SUPFAM" id="SSF82153">
    <property type="entry name" value="FAS1 domain"/>
    <property type="match status" value="1"/>
</dbReference>
<dbReference type="PROSITE" id="PS50213">
    <property type="entry name" value="FAS1"/>
    <property type="match status" value="1"/>
</dbReference>
<organism evidence="3 4">
    <name type="scientific">Loktanella atrilutea</name>
    <dbReference type="NCBI Taxonomy" id="366533"/>
    <lineage>
        <taxon>Bacteria</taxon>
        <taxon>Pseudomonadati</taxon>
        <taxon>Pseudomonadota</taxon>
        <taxon>Alphaproteobacteria</taxon>
        <taxon>Rhodobacterales</taxon>
        <taxon>Roseobacteraceae</taxon>
        <taxon>Loktanella</taxon>
    </lineage>
</organism>
<evidence type="ECO:0000313" key="3">
    <source>
        <dbReference type="EMBL" id="SHE36879.1"/>
    </source>
</evidence>
<dbReference type="InterPro" id="IPR036378">
    <property type="entry name" value="FAS1_dom_sf"/>
</dbReference>
<sequence length="197" mass="20341">MSMTSKLMAAAAALSLTAGAAAAESHMSPAGNPMVDGVEMMPDMTIVENASNAGNLSTLVAAVQAAGLADTLAGEGPFTVLAPTNDAFAKLDQTQLDDLMKPENQAALAKILTCHVIPGAMNTEELAGQFGNEGGEQELETVGGCMVTIRKDAVKAEGEEHFTITDERGQVAEIMTPDVFQSNGVVHVIDTVLLPAE</sequence>
<dbReference type="InterPro" id="IPR050904">
    <property type="entry name" value="Adhesion/Biosynth-related"/>
</dbReference>
<keyword evidence="1" id="KW-0732">Signal</keyword>
<dbReference type="InterPro" id="IPR000782">
    <property type="entry name" value="FAS1_domain"/>
</dbReference>
<name>A0A1M4SXJ7_LOKAT</name>
<dbReference type="STRING" id="366533.SAMN05444339_101173"/>
<gene>
    <name evidence="3" type="ORF">SAMN05444339_101173</name>
</gene>
<dbReference type="Pfam" id="PF02469">
    <property type="entry name" value="Fasciclin"/>
    <property type="match status" value="1"/>
</dbReference>
<dbReference type="Gene3D" id="2.30.180.10">
    <property type="entry name" value="FAS1 domain"/>
    <property type="match status" value="1"/>
</dbReference>
<feature type="signal peptide" evidence="1">
    <location>
        <begin position="1"/>
        <end position="22"/>
    </location>
</feature>